<keyword evidence="1" id="KW-0808">Transferase</keyword>
<protein>
    <submittedName>
        <fullName evidence="1">Sulfurtransferase</fullName>
    </submittedName>
</protein>
<comment type="caution">
    <text evidence="1">The sequence shown here is derived from an EMBL/GenBank/DDBJ whole genome shotgun (WGS) entry which is preliminary data.</text>
</comment>
<evidence type="ECO:0000313" key="1">
    <source>
        <dbReference type="EMBL" id="KFZ32391.1"/>
    </source>
</evidence>
<accession>A0A094JIM3</accession>
<dbReference type="GO" id="GO:0016740">
    <property type="term" value="F:transferase activity"/>
    <property type="evidence" value="ECO:0007669"/>
    <property type="project" value="UniProtKB-KW"/>
</dbReference>
<dbReference type="InterPro" id="IPR036873">
    <property type="entry name" value="Rhodanese-like_dom_sf"/>
</dbReference>
<name>A0A094JIM3_9BACL</name>
<organism evidence="1">
    <name type="scientific">Anoxybacillus flavithermus</name>
    <dbReference type="NCBI Taxonomy" id="33934"/>
    <lineage>
        <taxon>Bacteria</taxon>
        <taxon>Bacillati</taxon>
        <taxon>Bacillota</taxon>
        <taxon>Bacilli</taxon>
        <taxon>Bacillales</taxon>
        <taxon>Anoxybacillaceae</taxon>
        <taxon>Anoxybacillus</taxon>
    </lineage>
</organism>
<dbReference type="AlphaFoldDB" id="A0A094JIM3"/>
<gene>
    <name evidence="1" type="ORF">JS44_09235</name>
</gene>
<reference evidence="1" key="1">
    <citation type="submission" date="2014-08" db="EMBL/GenBank/DDBJ databases">
        <title>Fullgenome sequencing of Anoxybacillus sp.25 isolate from Garga hot-spring Russia.</title>
        <authorList>
            <person name="Rozanov A.S."/>
            <person name="Kotenko A.V."/>
            <person name="Malup T.K."/>
            <person name="Peltek S.E."/>
        </authorList>
    </citation>
    <scope>NUCLEOTIDE SEQUENCE [LARGE SCALE GENOMIC DNA]</scope>
    <source>
        <strain evidence="1">25</strain>
    </source>
</reference>
<proteinExistence type="predicted"/>
<dbReference type="Gene3D" id="3.40.250.10">
    <property type="entry name" value="Rhodanese-like domain"/>
    <property type="match status" value="1"/>
</dbReference>
<sequence length="117" mass="13868">MIYTVIALFVLYALYYRYVPVRGVKELTSLSSYEHVTLLDVRDYNEKDEMNGALRIPVAYLKRHYQAIPNRQVIVIAKSHLEKNVAIRLLRRYHFSVQGYYIKEHEHANALKMVKCH</sequence>
<dbReference type="SUPFAM" id="SSF52821">
    <property type="entry name" value="Rhodanese/Cell cycle control phosphatase"/>
    <property type="match status" value="1"/>
</dbReference>
<dbReference type="EMBL" id="JPZO01000049">
    <property type="protein sequence ID" value="KFZ32391.1"/>
    <property type="molecule type" value="Genomic_DNA"/>
</dbReference>